<dbReference type="HOGENOM" id="CLU_010089_2_0_1"/>
<organism evidence="6 7">
    <name type="scientific">Coprinopsis cinerea (strain Okayama-7 / 130 / ATCC MYA-4618 / FGSC 9003)</name>
    <name type="common">Inky cap fungus</name>
    <name type="synonym">Hormographiella aspergillata</name>
    <dbReference type="NCBI Taxonomy" id="240176"/>
    <lineage>
        <taxon>Eukaryota</taxon>
        <taxon>Fungi</taxon>
        <taxon>Dikarya</taxon>
        <taxon>Basidiomycota</taxon>
        <taxon>Agaricomycotina</taxon>
        <taxon>Agaricomycetes</taxon>
        <taxon>Agaricomycetidae</taxon>
        <taxon>Agaricales</taxon>
        <taxon>Agaricineae</taxon>
        <taxon>Psathyrellaceae</taxon>
        <taxon>Coprinopsis</taxon>
    </lineage>
</organism>
<dbReference type="PANTHER" id="PTHR28657">
    <property type="entry name" value="INDOLEAMINE 2,3-DIOXYGENASE"/>
    <property type="match status" value="1"/>
</dbReference>
<dbReference type="GO" id="GO:0019441">
    <property type="term" value="P:L-tryptophan catabolic process to kynurenine"/>
    <property type="evidence" value="ECO:0007669"/>
    <property type="project" value="InterPro"/>
</dbReference>
<proteinExistence type="inferred from homology"/>
<dbReference type="OMA" id="HVLAWIM"/>
<evidence type="ECO:0000256" key="4">
    <source>
        <dbReference type="PIRSR" id="PIRSR600898-1"/>
    </source>
</evidence>
<protein>
    <submittedName>
        <fullName evidence="6">Tryptophan 2,3-dioxygenase</fullName>
    </submittedName>
</protein>
<keyword evidence="3 4" id="KW-0408">Iron</keyword>
<accession>A8NBN9</accession>
<evidence type="ECO:0000313" key="7">
    <source>
        <dbReference type="Proteomes" id="UP000001861"/>
    </source>
</evidence>
<dbReference type="InterPro" id="IPR037217">
    <property type="entry name" value="Trp/Indoleamine_2_3_dOase-like"/>
</dbReference>
<dbReference type="eggNOG" id="ENOG502QV6W">
    <property type="taxonomic scope" value="Eukaryota"/>
</dbReference>
<dbReference type="GO" id="GO:0020037">
    <property type="term" value="F:heme binding"/>
    <property type="evidence" value="ECO:0007669"/>
    <property type="project" value="InterPro"/>
</dbReference>
<dbReference type="Pfam" id="PF01231">
    <property type="entry name" value="IDO"/>
    <property type="match status" value="1"/>
</dbReference>
<dbReference type="Gene3D" id="1.20.58.480">
    <property type="match status" value="1"/>
</dbReference>
<reference evidence="6 7" key="1">
    <citation type="journal article" date="2010" name="Proc. Natl. Acad. Sci. U.S.A.">
        <title>Insights into evolution of multicellular fungi from the assembled chromosomes of the mushroom Coprinopsis cinerea (Coprinus cinereus).</title>
        <authorList>
            <person name="Stajich J.E."/>
            <person name="Wilke S.K."/>
            <person name="Ahren D."/>
            <person name="Au C.H."/>
            <person name="Birren B.W."/>
            <person name="Borodovsky M."/>
            <person name="Burns C."/>
            <person name="Canback B."/>
            <person name="Casselton L.A."/>
            <person name="Cheng C.K."/>
            <person name="Deng J."/>
            <person name="Dietrich F.S."/>
            <person name="Fargo D.C."/>
            <person name="Farman M.L."/>
            <person name="Gathman A.C."/>
            <person name="Goldberg J."/>
            <person name="Guigo R."/>
            <person name="Hoegger P.J."/>
            <person name="Hooker J.B."/>
            <person name="Huggins A."/>
            <person name="James T.Y."/>
            <person name="Kamada T."/>
            <person name="Kilaru S."/>
            <person name="Kodira C."/>
            <person name="Kues U."/>
            <person name="Kupfer D."/>
            <person name="Kwan H.S."/>
            <person name="Lomsadze A."/>
            <person name="Li W."/>
            <person name="Lilly W.W."/>
            <person name="Ma L.J."/>
            <person name="Mackey A.J."/>
            <person name="Manning G."/>
            <person name="Martin F."/>
            <person name="Muraguchi H."/>
            <person name="Natvig D.O."/>
            <person name="Palmerini H."/>
            <person name="Ramesh M.A."/>
            <person name="Rehmeyer C.J."/>
            <person name="Roe B.A."/>
            <person name="Shenoy N."/>
            <person name="Stanke M."/>
            <person name="Ter-Hovhannisyan V."/>
            <person name="Tunlid A."/>
            <person name="Velagapudi R."/>
            <person name="Vision T.J."/>
            <person name="Zeng Q."/>
            <person name="Zolan M.E."/>
            <person name="Pukkila P.J."/>
        </authorList>
    </citation>
    <scope>NUCLEOTIDE SEQUENCE [LARGE SCALE GENOMIC DNA]</scope>
    <source>
        <strain evidence="7">Okayama-7 / 130 / ATCC MYA-4618 / FGSC 9003</strain>
    </source>
</reference>
<dbReference type="VEuPathDB" id="FungiDB:CC1G_02499"/>
<evidence type="ECO:0000256" key="2">
    <source>
        <dbReference type="ARBA" id="ARBA00022723"/>
    </source>
</evidence>
<keyword evidence="4" id="KW-0349">Heme</keyword>
<dbReference type="GO" id="GO:0046872">
    <property type="term" value="F:metal ion binding"/>
    <property type="evidence" value="ECO:0007669"/>
    <property type="project" value="UniProtKB-KW"/>
</dbReference>
<dbReference type="STRING" id="240176.A8NBN9"/>
<keyword evidence="7" id="KW-1185">Reference proteome</keyword>
<dbReference type="SUPFAM" id="SSF140959">
    <property type="entry name" value="Indolic compounds 2,3-dioxygenase-like"/>
    <property type="match status" value="1"/>
</dbReference>
<evidence type="ECO:0000256" key="1">
    <source>
        <dbReference type="ARBA" id="ARBA00007119"/>
    </source>
</evidence>
<dbReference type="PANTHER" id="PTHR28657:SF5">
    <property type="entry name" value="INDOLEAMINE 2,3-DIOXYGENASE"/>
    <property type="match status" value="1"/>
</dbReference>
<keyword evidence="2 4" id="KW-0479">Metal-binding</keyword>
<dbReference type="AlphaFoldDB" id="A8NBN9"/>
<dbReference type="GO" id="GO:0005737">
    <property type="term" value="C:cytoplasm"/>
    <property type="evidence" value="ECO:0007669"/>
    <property type="project" value="TreeGrafter"/>
</dbReference>
<comment type="similarity">
    <text evidence="1">Belongs to the indoleamine 2,3-dioxygenase family.</text>
</comment>
<dbReference type="GeneID" id="6008721"/>
<name>A8NBN9_COPC7</name>
<evidence type="ECO:0000313" key="6">
    <source>
        <dbReference type="EMBL" id="EAU89610.2"/>
    </source>
</evidence>
<dbReference type="RefSeq" id="XP_001832237.2">
    <property type="nucleotide sequence ID" value="XM_001832185.2"/>
</dbReference>
<sequence>MDALDSNHFLLLPRPDVVNGPPAGVVDTTTLAAHDFDVDTRTGFMPPQQPLRRLPADWEPWEQVLDSALASRLQLGCKAGLTEFEKNTSERWRATVRELPILSTSDLTQSESVLRRAHLVLAWIMHFYIHSLPPSSPIRIPPPITVPLLQVSAHLQLPPILTYSDDVLYNWKFIDGKETDDDGNAIMPTISNIDTQVLFTGTRDEAEFFLTSARMELKGVEALDLMQHMMDEAFVGDDIAVHRITEYLRELSVVINDLSVMLMKVKEGCSPQVFYNDIRPWFRGEDSTSGSKWEFEGMELDPSLAAPTELSGASAGQSSLIHALDIFLGVDQFSHSRGESDEPSSSPPTMLPPGQQQPKSAFLKRMQSYMPRHHRAFLTHLANNPRPIRNIVALQARDGGEAGKQILQAYNTAVQALKEFRDKHMIIVALYIIGPARRNVLGQTSREKKEDSGALKGTGGTDLVKFLKGVRDKTKDAILPVEREP</sequence>
<dbReference type="GO" id="GO:0033754">
    <property type="term" value="F:indoleamine 2,3-dioxygenase activity"/>
    <property type="evidence" value="ECO:0007669"/>
    <property type="project" value="TreeGrafter"/>
</dbReference>
<dbReference type="GO" id="GO:0034354">
    <property type="term" value="P:'de novo' NAD+ biosynthetic process from L-tryptophan"/>
    <property type="evidence" value="ECO:0007669"/>
    <property type="project" value="TreeGrafter"/>
</dbReference>
<dbReference type="Proteomes" id="UP000001861">
    <property type="component" value="Unassembled WGS sequence"/>
</dbReference>
<dbReference type="EMBL" id="AACS02000009">
    <property type="protein sequence ID" value="EAU89610.2"/>
    <property type="molecule type" value="Genomic_DNA"/>
</dbReference>
<evidence type="ECO:0000256" key="5">
    <source>
        <dbReference type="SAM" id="MobiDB-lite"/>
    </source>
</evidence>
<dbReference type="InterPro" id="IPR000898">
    <property type="entry name" value="Indolamine_dOase"/>
</dbReference>
<feature type="region of interest" description="Disordered" evidence="5">
    <location>
        <begin position="334"/>
        <end position="360"/>
    </location>
</feature>
<dbReference type="InParanoid" id="A8NBN9"/>
<dbReference type="KEGG" id="cci:CC1G_02499"/>
<dbReference type="OrthoDB" id="540174at2759"/>
<gene>
    <name evidence="6" type="ORF">CC1G_02499</name>
</gene>
<feature type="binding site" description="proximal binding residue" evidence="4">
    <location>
        <position position="424"/>
    </location>
    <ligand>
        <name>heme b</name>
        <dbReference type="ChEBI" id="CHEBI:60344"/>
    </ligand>
    <ligandPart>
        <name>Fe</name>
        <dbReference type="ChEBI" id="CHEBI:18248"/>
    </ligandPart>
</feature>
<evidence type="ECO:0000256" key="3">
    <source>
        <dbReference type="ARBA" id="ARBA00023004"/>
    </source>
</evidence>
<comment type="caution">
    <text evidence="6">The sequence shown here is derived from an EMBL/GenBank/DDBJ whole genome shotgun (WGS) entry which is preliminary data.</text>
</comment>